<evidence type="ECO:0000313" key="1">
    <source>
        <dbReference type="EMBL" id="JAE20558.1"/>
    </source>
</evidence>
<accession>A0A0A9GIQ4</accession>
<reference evidence="1" key="1">
    <citation type="submission" date="2014-09" db="EMBL/GenBank/DDBJ databases">
        <authorList>
            <person name="Magalhaes I.L.F."/>
            <person name="Oliveira U."/>
            <person name="Santos F.R."/>
            <person name="Vidigal T.H.D.A."/>
            <person name="Brescovit A.D."/>
            <person name="Santos A.J."/>
        </authorList>
    </citation>
    <scope>NUCLEOTIDE SEQUENCE</scope>
    <source>
        <tissue evidence="1">Shoot tissue taken approximately 20 cm above the soil surface</tissue>
    </source>
</reference>
<organism evidence="1">
    <name type="scientific">Arundo donax</name>
    <name type="common">Giant reed</name>
    <name type="synonym">Donax arundinaceus</name>
    <dbReference type="NCBI Taxonomy" id="35708"/>
    <lineage>
        <taxon>Eukaryota</taxon>
        <taxon>Viridiplantae</taxon>
        <taxon>Streptophyta</taxon>
        <taxon>Embryophyta</taxon>
        <taxon>Tracheophyta</taxon>
        <taxon>Spermatophyta</taxon>
        <taxon>Magnoliopsida</taxon>
        <taxon>Liliopsida</taxon>
        <taxon>Poales</taxon>
        <taxon>Poaceae</taxon>
        <taxon>PACMAD clade</taxon>
        <taxon>Arundinoideae</taxon>
        <taxon>Arundineae</taxon>
        <taxon>Arundo</taxon>
    </lineage>
</organism>
<sequence>MLPCPWTQACSLRCRSHCPRLKCSLNLRNPLMAHLSQGLMDYFRQVPCESWCCRRISKCMPGYTLQRAFLQGYR</sequence>
<dbReference type="AlphaFoldDB" id="A0A0A9GIQ4"/>
<protein>
    <submittedName>
        <fullName evidence="1">Uncharacterized protein</fullName>
    </submittedName>
</protein>
<name>A0A0A9GIQ4_ARUDO</name>
<proteinExistence type="predicted"/>
<reference evidence="1" key="2">
    <citation type="journal article" date="2015" name="Data Brief">
        <title>Shoot transcriptome of the giant reed, Arundo donax.</title>
        <authorList>
            <person name="Barrero R.A."/>
            <person name="Guerrero F.D."/>
            <person name="Moolhuijzen P."/>
            <person name="Goolsby J.A."/>
            <person name="Tidwell J."/>
            <person name="Bellgard S.E."/>
            <person name="Bellgard M.I."/>
        </authorList>
    </citation>
    <scope>NUCLEOTIDE SEQUENCE</scope>
    <source>
        <tissue evidence="1">Shoot tissue taken approximately 20 cm above the soil surface</tissue>
    </source>
</reference>
<dbReference type="EMBL" id="GBRH01177338">
    <property type="protein sequence ID" value="JAE20558.1"/>
    <property type="molecule type" value="Transcribed_RNA"/>
</dbReference>